<evidence type="ECO:0000256" key="2">
    <source>
        <dbReference type="SAM" id="Phobius"/>
    </source>
</evidence>
<dbReference type="RefSeq" id="WP_278155833.1">
    <property type="nucleotide sequence ID" value="NZ_CP121252.1"/>
</dbReference>
<keyword evidence="4" id="KW-1185">Reference proteome</keyword>
<protein>
    <submittedName>
        <fullName evidence="3">Trp biosynthesis-associated membrane protein</fullName>
    </submittedName>
</protein>
<feature type="region of interest" description="Disordered" evidence="1">
    <location>
        <begin position="179"/>
        <end position="232"/>
    </location>
</feature>
<feature type="compositionally biased region" description="Basic and acidic residues" evidence="1">
    <location>
        <begin position="202"/>
        <end position="218"/>
    </location>
</feature>
<reference evidence="3 4" key="1">
    <citation type="submission" date="2023-04" db="EMBL/GenBank/DDBJ databases">
        <title>Funneling lignin-derived compounds into biodiesel using alkali-halophilic Citricoccus sp. P2.</title>
        <authorList>
            <person name="Luo C.-B."/>
        </authorList>
    </citation>
    <scope>NUCLEOTIDE SEQUENCE [LARGE SCALE GENOMIC DNA]</scope>
    <source>
        <strain evidence="3 4">P2</strain>
    </source>
</reference>
<feature type="transmembrane region" description="Helical" evidence="2">
    <location>
        <begin position="24"/>
        <end position="44"/>
    </location>
</feature>
<evidence type="ECO:0000313" key="4">
    <source>
        <dbReference type="Proteomes" id="UP001219037"/>
    </source>
</evidence>
<dbReference type="Proteomes" id="UP001219037">
    <property type="component" value="Chromosome"/>
</dbReference>
<dbReference type="Pfam" id="PF09534">
    <property type="entry name" value="Trp_oprn_chp"/>
    <property type="match status" value="1"/>
</dbReference>
<proteinExistence type="predicted"/>
<dbReference type="InterPro" id="IPR019051">
    <property type="entry name" value="Trp_biosyn_TM_oprn/chp"/>
</dbReference>
<evidence type="ECO:0000313" key="3">
    <source>
        <dbReference type="EMBL" id="WFP15258.1"/>
    </source>
</evidence>
<feature type="transmembrane region" description="Helical" evidence="2">
    <location>
        <begin position="64"/>
        <end position="84"/>
    </location>
</feature>
<organism evidence="3 4">
    <name type="scientific">Citricoccus muralis</name>
    <dbReference type="NCBI Taxonomy" id="169134"/>
    <lineage>
        <taxon>Bacteria</taxon>
        <taxon>Bacillati</taxon>
        <taxon>Actinomycetota</taxon>
        <taxon>Actinomycetes</taxon>
        <taxon>Micrococcales</taxon>
        <taxon>Micrococcaceae</taxon>
        <taxon>Citricoccus</taxon>
    </lineage>
</organism>
<feature type="transmembrane region" description="Helical" evidence="2">
    <location>
        <begin position="91"/>
        <end position="113"/>
    </location>
</feature>
<keyword evidence="2" id="KW-1133">Transmembrane helix</keyword>
<keyword evidence="2" id="KW-0472">Membrane</keyword>
<keyword evidence="2" id="KW-0812">Transmembrane</keyword>
<gene>
    <name evidence="3" type="ORF">P8192_07395</name>
</gene>
<sequence length="232" mass="24295">MNPTNETTSVPDTQPTPKITRGRAVLVVLIAGVMALLASTQVWLVATDIEALPDTAVESTGQQAAGAVTAMALVAMAGGVALSIAGRIARVIIGVLLAASAALLAASTLGVVMNPENAAQPRVAELSGLTDPAGQVTMTWAPWLALLASLLMLLSAVIVIISGRHWQTTRKYDYDTAATAEEDSESDTDTVLRPEAVTTPSRQDRPDAARRAQSRVEEIDAWDELSQGKDPT</sequence>
<accession>A0ABY8H3I5</accession>
<name>A0ABY8H3I5_9MICC</name>
<feature type="transmembrane region" description="Helical" evidence="2">
    <location>
        <begin position="140"/>
        <end position="161"/>
    </location>
</feature>
<evidence type="ECO:0000256" key="1">
    <source>
        <dbReference type="SAM" id="MobiDB-lite"/>
    </source>
</evidence>
<dbReference type="EMBL" id="CP121252">
    <property type="protein sequence ID" value="WFP15258.1"/>
    <property type="molecule type" value="Genomic_DNA"/>
</dbReference>